<dbReference type="AlphaFoldDB" id="A0A8J4Y676"/>
<sequence>MAAALQHVHAQPPSVASWAARTEPLLGKQLPKNGQVLRRFFHFVRVQRKSVKEAASLVTAEVAVVWEKARIPTQKKSAVWRGSSGCTQHGRTWIGPRSGGAEVDVENRRSFSLALMTLFDIGHADAFDLITVDEDRQFLLGQRCPDGPVASCKESTNPWPTESDGVWSAAC</sequence>
<name>A0A8J4Y676_CHIOP</name>
<keyword evidence="2" id="KW-1185">Reference proteome</keyword>
<evidence type="ECO:0000313" key="1">
    <source>
        <dbReference type="EMBL" id="KAG0721327.1"/>
    </source>
</evidence>
<dbReference type="Proteomes" id="UP000770661">
    <property type="component" value="Unassembled WGS sequence"/>
</dbReference>
<accession>A0A8J4Y676</accession>
<reference evidence="1" key="1">
    <citation type="submission" date="2020-07" db="EMBL/GenBank/DDBJ databases">
        <title>The High-quality genome of the commercially important snow crab, Chionoecetes opilio.</title>
        <authorList>
            <person name="Jeong J.-H."/>
            <person name="Ryu S."/>
        </authorList>
    </citation>
    <scope>NUCLEOTIDE SEQUENCE</scope>
    <source>
        <strain evidence="1">MADBK_172401_WGS</strain>
        <tissue evidence="1">Digestive gland</tissue>
    </source>
</reference>
<comment type="caution">
    <text evidence="1">The sequence shown here is derived from an EMBL/GenBank/DDBJ whole genome shotgun (WGS) entry which is preliminary data.</text>
</comment>
<proteinExistence type="predicted"/>
<dbReference type="EMBL" id="JACEEZ010011353">
    <property type="protein sequence ID" value="KAG0721327.1"/>
    <property type="molecule type" value="Genomic_DNA"/>
</dbReference>
<organism evidence="1 2">
    <name type="scientific">Chionoecetes opilio</name>
    <name type="common">Atlantic snow crab</name>
    <name type="synonym">Cancer opilio</name>
    <dbReference type="NCBI Taxonomy" id="41210"/>
    <lineage>
        <taxon>Eukaryota</taxon>
        <taxon>Metazoa</taxon>
        <taxon>Ecdysozoa</taxon>
        <taxon>Arthropoda</taxon>
        <taxon>Crustacea</taxon>
        <taxon>Multicrustacea</taxon>
        <taxon>Malacostraca</taxon>
        <taxon>Eumalacostraca</taxon>
        <taxon>Eucarida</taxon>
        <taxon>Decapoda</taxon>
        <taxon>Pleocyemata</taxon>
        <taxon>Brachyura</taxon>
        <taxon>Eubrachyura</taxon>
        <taxon>Majoidea</taxon>
        <taxon>Majidae</taxon>
        <taxon>Chionoecetes</taxon>
    </lineage>
</organism>
<protein>
    <submittedName>
        <fullName evidence="1">Uncharacterized protein</fullName>
    </submittedName>
</protein>
<gene>
    <name evidence="1" type="ORF">GWK47_046709</name>
</gene>
<evidence type="ECO:0000313" key="2">
    <source>
        <dbReference type="Proteomes" id="UP000770661"/>
    </source>
</evidence>